<reference evidence="4 5" key="1">
    <citation type="submission" date="2022-10" db="EMBL/GenBank/DDBJ databases">
        <title>Janthinobacterium sp. hw3 Genome sequencing.</title>
        <authorList>
            <person name="Park S."/>
        </authorList>
    </citation>
    <scope>NUCLEOTIDE SEQUENCE [LARGE SCALE GENOMIC DNA]</scope>
    <source>
        <strain evidence="5">hw3</strain>
    </source>
</reference>
<dbReference type="GO" id="GO:0016746">
    <property type="term" value="F:acyltransferase activity"/>
    <property type="evidence" value="ECO:0007669"/>
    <property type="project" value="UniProtKB-KW"/>
</dbReference>
<dbReference type="RefSeq" id="WP_273670145.1">
    <property type="nucleotide sequence ID" value="NZ_JAQQXR010000002.1"/>
</dbReference>
<keyword evidence="5" id="KW-1185">Reference proteome</keyword>
<dbReference type="Gene3D" id="3.40.630.30">
    <property type="match status" value="1"/>
</dbReference>
<dbReference type="InterPro" id="IPR016181">
    <property type="entry name" value="Acyl_CoA_acyltransferase"/>
</dbReference>
<evidence type="ECO:0000256" key="2">
    <source>
        <dbReference type="ARBA" id="ARBA00023315"/>
    </source>
</evidence>
<dbReference type="CDD" id="cd04301">
    <property type="entry name" value="NAT_SF"/>
    <property type="match status" value="1"/>
</dbReference>
<evidence type="ECO:0000259" key="3">
    <source>
        <dbReference type="PROSITE" id="PS51186"/>
    </source>
</evidence>
<dbReference type="PANTHER" id="PTHR43877">
    <property type="entry name" value="AMINOALKYLPHOSPHONATE N-ACETYLTRANSFERASE-RELATED-RELATED"/>
    <property type="match status" value="1"/>
</dbReference>
<keyword evidence="2 4" id="KW-0012">Acyltransferase</keyword>
<dbReference type="SUPFAM" id="SSF55729">
    <property type="entry name" value="Acyl-CoA N-acyltransferases (Nat)"/>
    <property type="match status" value="1"/>
</dbReference>
<evidence type="ECO:0000313" key="4">
    <source>
        <dbReference type="EMBL" id="MDC8757471.1"/>
    </source>
</evidence>
<protein>
    <submittedName>
        <fullName evidence="4">GNAT family N-acetyltransferase</fullName>
        <ecNumber evidence="4">2.3.1.-</ecNumber>
    </submittedName>
</protein>
<dbReference type="EC" id="2.3.1.-" evidence="4"/>
<proteinExistence type="predicted"/>
<dbReference type="EMBL" id="JAQQXR010000002">
    <property type="protein sequence ID" value="MDC8757471.1"/>
    <property type="molecule type" value="Genomic_DNA"/>
</dbReference>
<dbReference type="InterPro" id="IPR050832">
    <property type="entry name" value="Bact_Acetyltransf"/>
</dbReference>
<sequence length="168" mass="18557">MIIRKLTPADAEAYRELRLAGILNAPAAFWAGYDEESTLPLEAMQARLEETPYQSIFGLFSGEKLLGMAALKRESIAKISHRATIWGVYVDPSARGTGAARRLVDALIAHARTLPELVQLTLSVRSTNETAIALYAKVGFEATGVDRRSMYVDNAYHDENRMVLMLDA</sequence>
<dbReference type="Pfam" id="PF00583">
    <property type="entry name" value="Acetyltransf_1"/>
    <property type="match status" value="1"/>
</dbReference>
<comment type="caution">
    <text evidence="4">The sequence shown here is derived from an EMBL/GenBank/DDBJ whole genome shotgun (WGS) entry which is preliminary data.</text>
</comment>
<dbReference type="PROSITE" id="PS51186">
    <property type="entry name" value="GNAT"/>
    <property type="match status" value="1"/>
</dbReference>
<organism evidence="4 5">
    <name type="scientific">Janthinobacterium fluminis</name>
    <dbReference type="NCBI Taxonomy" id="2987524"/>
    <lineage>
        <taxon>Bacteria</taxon>
        <taxon>Pseudomonadati</taxon>
        <taxon>Pseudomonadota</taxon>
        <taxon>Betaproteobacteria</taxon>
        <taxon>Burkholderiales</taxon>
        <taxon>Oxalobacteraceae</taxon>
        <taxon>Janthinobacterium</taxon>
    </lineage>
</organism>
<dbReference type="InterPro" id="IPR000182">
    <property type="entry name" value="GNAT_dom"/>
</dbReference>
<feature type="domain" description="N-acetyltransferase" evidence="3">
    <location>
        <begin position="1"/>
        <end position="167"/>
    </location>
</feature>
<keyword evidence="1 4" id="KW-0808">Transferase</keyword>
<dbReference type="Proteomes" id="UP001221208">
    <property type="component" value="Unassembled WGS sequence"/>
</dbReference>
<accession>A0ABT5JXL0</accession>
<evidence type="ECO:0000313" key="5">
    <source>
        <dbReference type="Proteomes" id="UP001221208"/>
    </source>
</evidence>
<evidence type="ECO:0000256" key="1">
    <source>
        <dbReference type="ARBA" id="ARBA00022679"/>
    </source>
</evidence>
<name>A0ABT5JXL0_9BURK</name>
<gene>
    <name evidence="4" type="ORF">OIK44_07715</name>
</gene>